<dbReference type="EMBL" id="PGGW01000069">
    <property type="protein sequence ID" value="PJE94534.1"/>
    <property type="molecule type" value="Genomic_DNA"/>
</dbReference>
<accession>A0A2M8LRE6</accession>
<feature type="compositionally biased region" description="Low complexity" evidence="1">
    <location>
        <begin position="106"/>
        <end position="116"/>
    </location>
</feature>
<feature type="compositionally biased region" description="Basic residues" evidence="1">
    <location>
        <begin position="91"/>
        <end position="105"/>
    </location>
</feature>
<evidence type="ECO:0000256" key="2">
    <source>
        <dbReference type="SAM" id="Phobius"/>
    </source>
</evidence>
<feature type="transmembrane region" description="Helical" evidence="2">
    <location>
        <begin position="6"/>
        <end position="25"/>
    </location>
</feature>
<keyword evidence="2" id="KW-0812">Transmembrane</keyword>
<dbReference type="AlphaFoldDB" id="A0A2M8LRE6"/>
<name>A0A2M8LRE6_9ACTN</name>
<keyword evidence="4" id="KW-1185">Reference proteome</keyword>
<protein>
    <recommendedName>
        <fullName evidence="5">Secreted protein</fullName>
    </recommendedName>
</protein>
<dbReference type="Proteomes" id="UP000230407">
    <property type="component" value="Unassembled WGS sequence"/>
</dbReference>
<gene>
    <name evidence="3" type="ORF">CUT44_30475</name>
</gene>
<evidence type="ECO:0000313" key="4">
    <source>
        <dbReference type="Proteomes" id="UP000230407"/>
    </source>
</evidence>
<organism evidence="3 4">
    <name type="scientific">Streptomyces carminius</name>
    <dbReference type="NCBI Taxonomy" id="2665496"/>
    <lineage>
        <taxon>Bacteria</taxon>
        <taxon>Bacillati</taxon>
        <taxon>Actinomycetota</taxon>
        <taxon>Actinomycetes</taxon>
        <taxon>Kitasatosporales</taxon>
        <taxon>Streptomycetaceae</taxon>
        <taxon>Streptomyces</taxon>
    </lineage>
</organism>
<evidence type="ECO:0000313" key="3">
    <source>
        <dbReference type="EMBL" id="PJE94534.1"/>
    </source>
</evidence>
<dbReference type="RefSeq" id="WP_100205144.1">
    <property type="nucleotide sequence ID" value="NZ_PGGW01000069.1"/>
</dbReference>
<keyword evidence="2" id="KW-1133">Transmembrane helix</keyword>
<sequence>MGGLLSFLVFAGVLAAVLGCFAWFASRVRRRGLAGGALSAALASYEEAFRVTAHEAHHEIRAQAERRAPVLSPGDDWRRSSGGTGRPGAGTRRRPRPPRRSRRTFARLAGRLGRGR</sequence>
<reference evidence="3 4" key="1">
    <citation type="submission" date="2017-11" db="EMBL/GenBank/DDBJ databases">
        <title>Streptomyces carmine sp. nov., a novel actinomycete isolated from Sophora alopecuroides in Xinjiang, China.</title>
        <authorList>
            <person name="Wang Y."/>
            <person name="Luo X."/>
            <person name="Wan C."/>
            <person name="Zhang L."/>
        </authorList>
    </citation>
    <scope>NUCLEOTIDE SEQUENCE [LARGE SCALE GENOMIC DNA]</scope>
    <source>
        <strain evidence="3 4">TRM SA0054</strain>
    </source>
</reference>
<feature type="region of interest" description="Disordered" evidence="1">
    <location>
        <begin position="60"/>
        <end position="116"/>
    </location>
</feature>
<evidence type="ECO:0008006" key="5">
    <source>
        <dbReference type="Google" id="ProtNLM"/>
    </source>
</evidence>
<comment type="caution">
    <text evidence="3">The sequence shown here is derived from an EMBL/GenBank/DDBJ whole genome shotgun (WGS) entry which is preliminary data.</text>
</comment>
<keyword evidence="2" id="KW-0472">Membrane</keyword>
<evidence type="ECO:0000256" key="1">
    <source>
        <dbReference type="SAM" id="MobiDB-lite"/>
    </source>
</evidence>
<proteinExistence type="predicted"/>